<dbReference type="EMBL" id="NCKU01001457">
    <property type="protein sequence ID" value="RWS12064.1"/>
    <property type="molecule type" value="Genomic_DNA"/>
</dbReference>
<dbReference type="OrthoDB" id="6420331at2759"/>
<comment type="caution">
    <text evidence="4">The sequence shown here is derived from an EMBL/GenBank/DDBJ whole genome shotgun (WGS) entry which is preliminary data.</text>
</comment>
<evidence type="ECO:0000313" key="4">
    <source>
        <dbReference type="EMBL" id="RWS13386.1"/>
    </source>
</evidence>
<dbReference type="Pfam" id="PF22572">
    <property type="entry name" value="GPR158_179_EC"/>
    <property type="match status" value="1"/>
</dbReference>
<dbReference type="AlphaFoldDB" id="A0A3S3P2G4"/>
<evidence type="ECO:0000259" key="1">
    <source>
        <dbReference type="Pfam" id="PF22572"/>
    </source>
</evidence>
<sequence>MEAKACSFRLIAGNLQRKKNFGRLNVSQRDVMSSLHFTLLIIVSSLQSVNLSYASSVPWTQTVERNVQKAFHVPMTAVEINGKATHSSIKADAQTSARNSLFAINSEDEEKESLLQAIDEITHSKHCDSRKHTTDSAMPVMSSIVAHLHTSSISQSSNGDLFVYIPLNRSRIEMPSNTVKHKYKLTETRIRFLSILFAKINPKTNNYIILRQTIDELIKAEKDIHQVRILWLKNESKDKSDLHAAYYAEYGIKGILYESYDIIVKTNKPWLKLIDDSNFTQIVENGYIAIKSEEANSDQSLIANWTRAYFACDAKIWLFSFTSLITYYSPNVSQIILQGLISVDVNINNLDVNQCDMRSVNESNEDFTLHLFSTHKCHRDSSEVSANEIIALHRIS</sequence>
<dbReference type="Proteomes" id="UP000285301">
    <property type="component" value="Unassembled WGS sequence"/>
</dbReference>
<reference evidence="4 6" key="1">
    <citation type="journal article" date="2018" name="Gigascience">
        <title>Genomes of trombidid mites reveal novel predicted allergens and laterally-transferred genes associated with secondary metabolism.</title>
        <authorList>
            <person name="Dong X."/>
            <person name="Chaisiri K."/>
            <person name="Xia D."/>
            <person name="Armstrong S.D."/>
            <person name="Fang Y."/>
            <person name="Donnelly M.J."/>
            <person name="Kadowaki T."/>
            <person name="McGarry J.W."/>
            <person name="Darby A.C."/>
            <person name="Makepeace B.L."/>
        </authorList>
    </citation>
    <scope>NUCLEOTIDE SEQUENCE [LARGE SCALE GENOMIC DNA]</scope>
    <source>
        <strain evidence="4">UoL-WK</strain>
    </source>
</reference>
<protein>
    <recommendedName>
        <fullName evidence="1">GPR158/179 extracellular domain-containing protein</fullName>
    </recommendedName>
</protein>
<evidence type="ECO:0000313" key="5">
    <source>
        <dbReference type="EMBL" id="RWS13479.1"/>
    </source>
</evidence>
<organism evidence="4 6">
    <name type="scientific">Dinothrombium tinctorium</name>
    <dbReference type="NCBI Taxonomy" id="1965070"/>
    <lineage>
        <taxon>Eukaryota</taxon>
        <taxon>Metazoa</taxon>
        <taxon>Ecdysozoa</taxon>
        <taxon>Arthropoda</taxon>
        <taxon>Chelicerata</taxon>
        <taxon>Arachnida</taxon>
        <taxon>Acari</taxon>
        <taxon>Acariformes</taxon>
        <taxon>Trombidiformes</taxon>
        <taxon>Prostigmata</taxon>
        <taxon>Anystina</taxon>
        <taxon>Parasitengona</taxon>
        <taxon>Trombidioidea</taxon>
        <taxon>Trombidiidae</taxon>
        <taxon>Dinothrombium</taxon>
    </lineage>
</organism>
<evidence type="ECO:0000313" key="2">
    <source>
        <dbReference type="EMBL" id="RWS12059.1"/>
    </source>
</evidence>
<dbReference type="InterPro" id="IPR054714">
    <property type="entry name" value="GPR158_179_extracellular"/>
</dbReference>
<accession>A0A3S3P2G4</accession>
<dbReference type="EMBL" id="NCKU01001458">
    <property type="protein sequence ID" value="RWS12059.1"/>
    <property type="molecule type" value="Genomic_DNA"/>
</dbReference>
<reference evidence="4" key="2">
    <citation type="submission" date="2018-11" db="EMBL/GenBank/DDBJ databases">
        <title>Trombidioid mite genomics.</title>
        <authorList>
            <person name="Dong X."/>
        </authorList>
    </citation>
    <scope>NUCLEOTIDE SEQUENCE</scope>
    <source>
        <strain evidence="4">UoL-WK</strain>
    </source>
</reference>
<evidence type="ECO:0000313" key="6">
    <source>
        <dbReference type="Proteomes" id="UP000285301"/>
    </source>
</evidence>
<gene>
    <name evidence="3" type="ORF">B4U79_01399</name>
    <name evidence="4" type="ORF">B4U79_08477</name>
    <name evidence="2" type="ORF">B4U79_10885</name>
    <name evidence="5" type="ORF">B4U79_15083</name>
</gene>
<dbReference type="EMBL" id="NCKU01001004">
    <property type="protein sequence ID" value="RWS13386.1"/>
    <property type="molecule type" value="Genomic_DNA"/>
</dbReference>
<keyword evidence="6" id="KW-1185">Reference proteome</keyword>
<name>A0A3S3P2G4_9ACAR</name>
<feature type="domain" description="GPR158/179 extracellular" evidence="1">
    <location>
        <begin position="304"/>
        <end position="383"/>
    </location>
</feature>
<proteinExistence type="predicted"/>
<dbReference type="EMBL" id="NCKU01000978">
    <property type="protein sequence ID" value="RWS13479.1"/>
    <property type="molecule type" value="Genomic_DNA"/>
</dbReference>
<evidence type="ECO:0000313" key="3">
    <source>
        <dbReference type="EMBL" id="RWS12064.1"/>
    </source>
</evidence>